<dbReference type="Proteomes" id="UP000243459">
    <property type="component" value="Unassembled WGS sequence"/>
</dbReference>
<dbReference type="EMBL" id="KV863331">
    <property type="protein sequence ID" value="ONK55624.1"/>
    <property type="molecule type" value="Genomic_DNA"/>
</dbReference>
<evidence type="ECO:0000313" key="2">
    <source>
        <dbReference type="Proteomes" id="UP000243459"/>
    </source>
</evidence>
<dbReference type="SUPFAM" id="SSF52047">
    <property type="entry name" value="RNI-like"/>
    <property type="match status" value="1"/>
</dbReference>
<name>A0A1R3L7P0_ASPOF</name>
<dbReference type="InterPro" id="IPR006553">
    <property type="entry name" value="Leu-rich_rpt_Cys-con_subtyp"/>
</dbReference>
<evidence type="ECO:0008006" key="3">
    <source>
        <dbReference type="Google" id="ProtNLM"/>
    </source>
</evidence>
<dbReference type="GO" id="GO:0019005">
    <property type="term" value="C:SCF ubiquitin ligase complex"/>
    <property type="evidence" value="ECO:0007669"/>
    <property type="project" value="TreeGrafter"/>
</dbReference>
<dbReference type="SMART" id="SM00367">
    <property type="entry name" value="LRR_CC"/>
    <property type="match status" value="3"/>
</dbReference>
<reference evidence="2" key="1">
    <citation type="journal article" date="2017" name="Nat. Commun.">
        <title>The asparagus genome sheds light on the origin and evolution of a young Y chromosome.</title>
        <authorList>
            <person name="Harkess A."/>
            <person name="Zhou J."/>
            <person name="Xu C."/>
            <person name="Bowers J.E."/>
            <person name="Van der Hulst R."/>
            <person name="Ayyampalayam S."/>
            <person name="Mercati F."/>
            <person name="Riccardi P."/>
            <person name="McKain M.R."/>
            <person name="Kakrana A."/>
            <person name="Tang H."/>
            <person name="Ray J."/>
            <person name="Groenendijk J."/>
            <person name="Arikit S."/>
            <person name="Mathioni S.M."/>
            <person name="Nakano M."/>
            <person name="Shan H."/>
            <person name="Telgmann-Rauber A."/>
            <person name="Kanno A."/>
            <person name="Yue Z."/>
            <person name="Chen H."/>
            <person name="Li W."/>
            <person name="Chen Y."/>
            <person name="Xu X."/>
            <person name="Zhang Y."/>
            <person name="Luo S."/>
            <person name="Chen H."/>
            <person name="Gao J."/>
            <person name="Mao Z."/>
            <person name="Pires J.C."/>
            <person name="Luo M."/>
            <person name="Kudrna D."/>
            <person name="Wing R.A."/>
            <person name="Meyers B.C."/>
            <person name="Yi K."/>
            <person name="Kong H."/>
            <person name="Lavrijsen P."/>
            <person name="Sunseri F."/>
            <person name="Falavigna A."/>
            <person name="Ye Y."/>
            <person name="Leebens-Mack J.H."/>
            <person name="Chen G."/>
        </authorList>
    </citation>
    <scope>NUCLEOTIDE SEQUENCE [LARGE SCALE GENOMIC DNA]</scope>
    <source>
        <strain evidence="2">cv. DH0086</strain>
    </source>
</reference>
<proteinExistence type="predicted"/>
<protein>
    <recommendedName>
        <fullName evidence="3">COI1 F-box domain-containing protein</fullName>
    </recommendedName>
</protein>
<dbReference type="InterPro" id="IPR032675">
    <property type="entry name" value="LRR_dom_sf"/>
</dbReference>
<evidence type="ECO:0000313" key="1">
    <source>
        <dbReference type="EMBL" id="ONK55624.1"/>
    </source>
</evidence>
<dbReference type="Gramene" id="ONK55624">
    <property type="protein sequence ID" value="ONK55624"/>
    <property type="gene ID" value="A4U43_UnF770"/>
</dbReference>
<organism evidence="1 2">
    <name type="scientific">Asparagus officinalis</name>
    <name type="common">Garden asparagus</name>
    <dbReference type="NCBI Taxonomy" id="4686"/>
    <lineage>
        <taxon>Eukaryota</taxon>
        <taxon>Viridiplantae</taxon>
        <taxon>Streptophyta</taxon>
        <taxon>Embryophyta</taxon>
        <taxon>Tracheophyta</taxon>
        <taxon>Spermatophyta</taxon>
        <taxon>Magnoliopsida</taxon>
        <taxon>Liliopsida</taxon>
        <taxon>Asparagales</taxon>
        <taxon>Asparagaceae</taxon>
        <taxon>Asparagoideae</taxon>
        <taxon>Asparagus</taxon>
    </lineage>
</organism>
<dbReference type="AlphaFoldDB" id="A0A1R3L7P0"/>
<gene>
    <name evidence="1" type="ORF">A4U43_UnF770</name>
</gene>
<keyword evidence="2" id="KW-1185">Reference proteome</keyword>
<dbReference type="GO" id="GO:0031146">
    <property type="term" value="P:SCF-dependent proteasomal ubiquitin-dependent protein catabolic process"/>
    <property type="evidence" value="ECO:0007669"/>
    <property type="project" value="TreeGrafter"/>
</dbReference>
<dbReference type="PANTHER" id="PTHR13318">
    <property type="entry name" value="PARTNER OF PAIRED, ISOFORM B-RELATED"/>
    <property type="match status" value="1"/>
</dbReference>
<accession>A0A1R3L7P0</accession>
<dbReference type="Gene3D" id="3.80.10.10">
    <property type="entry name" value="Ribonuclease Inhibitor"/>
    <property type="match status" value="1"/>
</dbReference>
<sequence>MMSILKQDEATAKLLLSTSISKLRLYGADPAILKSLAGTNIWVGWRGLEAVVAACPRLEAVDLSRCVGVGDREAAAVARGLREVRLDKCLEVTDVGLARVAVGCGGRLERLGVKWCMEISDIGVELLVKKCRGIKALDVSYLKVKFAFALCLPFF</sequence>